<dbReference type="SUPFAM" id="SSF51419">
    <property type="entry name" value="PLP-binding barrel"/>
    <property type="match status" value="1"/>
</dbReference>
<accession>S3KEJ4</accession>
<comment type="function">
    <text evidence="2">Pyridoxal 5'-phosphate (PLP)-binding protein, which is involved in PLP homeostasis.</text>
</comment>
<comment type="similarity">
    <text evidence="2 4">Belongs to the pyridoxal phosphate-binding protein YggS/PROSC family.</text>
</comment>
<comment type="cofactor">
    <cofactor evidence="3">
        <name>pyridoxal 5'-phosphate</name>
        <dbReference type="ChEBI" id="CHEBI:597326"/>
    </cofactor>
</comment>
<dbReference type="PANTHER" id="PTHR10146">
    <property type="entry name" value="PROLINE SYNTHETASE CO-TRANSCRIBED BACTERIAL HOMOLOG PROTEIN"/>
    <property type="match status" value="1"/>
</dbReference>
<name>S3KEJ4_TREMA</name>
<keyword evidence="1 2" id="KW-0663">Pyridoxal phosphate</keyword>
<dbReference type="HOGENOM" id="CLU_059988_1_1_12"/>
<feature type="modified residue" description="N6-(pyridoxal phosphate)lysine" evidence="2 3">
    <location>
        <position position="40"/>
    </location>
</feature>
<protein>
    <recommendedName>
        <fullName evidence="2">Pyridoxal phosphate homeostasis protein</fullName>
        <shortName evidence="2">PLP homeostasis protein</shortName>
    </recommendedName>
</protein>
<feature type="domain" description="Alanine racemase N-terminal" evidence="5">
    <location>
        <begin position="12"/>
        <end position="239"/>
    </location>
</feature>
<reference evidence="6 7" key="1">
    <citation type="submission" date="2013-04" db="EMBL/GenBank/DDBJ databases">
        <title>The Genome Sequence of Treponema maltophilum ATCC 51939.</title>
        <authorList>
            <consortium name="The Broad Institute Genomics Platform"/>
            <person name="Earl A."/>
            <person name="Ward D."/>
            <person name="Feldgarden M."/>
            <person name="Gevers D."/>
            <person name="Leonetti C."/>
            <person name="Blanton J.M."/>
            <person name="Dewhirst F.E."/>
            <person name="Izard J."/>
            <person name="Walker B."/>
            <person name="Young S."/>
            <person name="Zeng Q."/>
            <person name="Gargeya S."/>
            <person name="Fitzgerald M."/>
            <person name="Haas B."/>
            <person name="Abouelleil A."/>
            <person name="Allen A.W."/>
            <person name="Alvarado L."/>
            <person name="Arachchi H.M."/>
            <person name="Berlin A.M."/>
            <person name="Chapman S.B."/>
            <person name="Gainer-Dewar J."/>
            <person name="Goldberg J."/>
            <person name="Griggs A."/>
            <person name="Gujja S."/>
            <person name="Hansen M."/>
            <person name="Howarth C."/>
            <person name="Imamovic A."/>
            <person name="Ireland A."/>
            <person name="Larimer J."/>
            <person name="McCowan C."/>
            <person name="Murphy C."/>
            <person name="Pearson M."/>
            <person name="Poon T.W."/>
            <person name="Priest M."/>
            <person name="Roberts A."/>
            <person name="Saif S."/>
            <person name="Shea T."/>
            <person name="Sisk P."/>
            <person name="Sykes S."/>
            <person name="Wortman J."/>
            <person name="Nusbaum C."/>
            <person name="Birren B."/>
        </authorList>
    </citation>
    <scope>NUCLEOTIDE SEQUENCE [LARGE SCALE GENOMIC DNA]</scope>
    <source>
        <strain evidence="6 7">ATCC 51939</strain>
    </source>
</reference>
<comment type="caution">
    <text evidence="6">The sequence shown here is derived from an EMBL/GenBank/DDBJ whole genome shotgun (WGS) entry which is preliminary data.</text>
</comment>
<proteinExistence type="inferred from homology"/>
<keyword evidence="7" id="KW-1185">Reference proteome</keyword>
<evidence type="ECO:0000313" key="6">
    <source>
        <dbReference type="EMBL" id="EPF30617.1"/>
    </source>
</evidence>
<sequence>MNNTDKIIRENIEHIREKIDRAASKSGRLSSAVKLMAVTKFRSIEEIRSAYGAGIRLFGENRVQEAVEKFSDPALRFDDARLHMIGVLQRNKVKSILPYVSCIHSVDRIELMEEIAKRLQAENPSLCPAFRPLRLLIEVHTGEESKSGFTSEDGIVRALEYAQEANLNVGGFMTMAPLSASPESAEVHRSFVTLREIKERMQKRFPSFSLTELSMGMSSDFETAIEEGSTLVRIGTALFRNAGAEAQA</sequence>
<dbReference type="AlphaFoldDB" id="S3KEJ4"/>
<dbReference type="HAMAP" id="MF_02087">
    <property type="entry name" value="PLP_homeostasis"/>
    <property type="match status" value="1"/>
</dbReference>
<evidence type="ECO:0000256" key="2">
    <source>
        <dbReference type="HAMAP-Rule" id="MF_02087"/>
    </source>
</evidence>
<dbReference type="Pfam" id="PF01168">
    <property type="entry name" value="Ala_racemase_N"/>
    <property type="match status" value="1"/>
</dbReference>
<organism evidence="6 7">
    <name type="scientific">Treponema maltophilum ATCC 51939</name>
    <dbReference type="NCBI Taxonomy" id="1125699"/>
    <lineage>
        <taxon>Bacteria</taxon>
        <taxon>Pseudomonadati</taxon>
        <taxon>Spirochaetota</taxon>
        <taxon>Spirochaetia</taxon>
        <taxon>Spirochaetales</taxon>
        <taxon>Treponemataceae</taxon>
        <taxon>Treponema</taxon>
    </lineage>
</organism>
<dbReference type="InterPro" id="IPR011078">
    <property type="entry name" value="PyrdxlP_homeostasis"/>
</dbReference>
<dbReference type="CDD" id="cd00635">
    <property type="entry name" value="PLPDE_III_YBL036c_like"/>
    <property type="match status" value="1"/>
</dbReference>
<evidence type="ECO:0000259" key="5">
    <source>
        <dbReference type="Pfam" id="PF01168"/>
    </source>
</evidence>
<dbReference type="STRING" id="1125699.HMPREF9194_00934"/>
<dbReference type="InterPro" id="IPR001608">
    <property type="entry name" value="Ala_racemase_N"/>
</dbReference>
<evidence type="ECO:0000256" key="4">
    <source>
        <dbReference type="RuleBase" id="RU004514"/>
    </source>
</evidence>
<dbReference type="PIRSF" id="PIRSF004848">
    <property type="entry name" value="YBL036c_PLPDEIII"/>
    <property type="match status" value="1"/>
</dbReference>
<evidence type="ECO:0000256" key="3">
    <source>
        <dbReference type="PIRSR" id="PIRSR004848-1"/>
    </source>
</evidence>
<dbReference type="NCBIfam" id="TIGR00044">
    <property type="entry name" value="YggS family pyridoxal phosphate-dependent enzyme"/>
    <property type="match status" value="1"/>
</dbReference>
<dbReference type="eggNOG" id="COG0325">
    <property type="taxonomic scope" value="Bacteria"/>
</dbReference>
<evidence type="ECO:0000256" key="1">
    <source>
        <dbReference type="ARBA" id="ARBA00022898"/>
    </source>
</evidence>
<dbReference type="InterPro" id="IPR029066">
    <property type="entry name" value="PLP-binding_barrel"/>
</dbReference>
<dbReference type="PATRIC" id="fig|1125699.3.peg.956"/>
<dbReference type="Proteomes" id="UP000014541">
    <property type="component" value="Unassembled WGS sequence"/>
</dbReference>
<dbReference type="EMBL" id="ATFF01000006">
    <property type="protein sequence ID" value="EPF30617.1"/>
    <property type="molecule type" value="Genomic_DNA"/>
</dbReference>
<dbReference type="GO" id="GO:0030170">
    <property type="term" value="F:pyridoxal phosphate binding"/>
    <property type="evidence" value="ECO:0007669"/>
    <property type="project" value="UniProtKB-UniRule"/>
</dbReference>
<dbReference type="RefSeq" id="WP_016525228.1">
    <property type="nucleotide sequence ID" value="NZ_KE332518.1"/>
</dbReference>
<evidence type="ECO:0000313" key="7">
    <source>
        <dbReference type="Proteomes" id="UP000014541"/>
    </source>
</evidence>
<gene>
    <name evidence="6" type="ORF">HMPREF9194_00934</name>
</gene>
<dbReference type="OrthoDB" id="9804072at2"/>
<dbReference type="PANTHER" id="PTHR10146:SF14">
    <property type="entry name" value="PYRIDOXAL PHOSPHATE HOMEOSTASIS PROTEIN"/>
    <property type="match status" value="1"/>
</dbReference>
<dbReference type="Gene3D" id="3.20.20.10">
    <property type="entry name" value="Alanine racemase"/>
    <property type="match status" value="1"/>
</dbReference>